<sequence>MRSHLKRIRLIISVQAHAFQNSS</sequence>
<organism evidence="1">
    <name type="scientific">Anguilla anguilla</name>
    <name type="common">European freshwater eel</name>
    <name type="synonym">Muraena anguilla</name>
    <dbReference type="NCBI Taxonomy" id="7936"/>
    <lineage>
        <taxon>Eukaryota</taxon>
        <taxon>Metazoa</taxon>
        <taxon>Chordata</taxon>
        <taxon>Craniata</taxon>
        <taxon>Vertebrata</taxon>
        <taxon>Euteleostomi</taxon>
        <taxon>Actinopterygii</taxon>
        <taxon>Neopterygii</taxon>
        <taxon>Teleostei</taxon>
        <taxon>Anguilliformes</taxon>
        <taxon>Anguillidae</taxon>
        <taxon>Anguilla</taxon>
    </lineage>
</organism>
<dbReference type="EMBL" id="GBXM01047962">
    <property type="protein sequence ID" value="JAH60615.1"/>
    <property type="molecule type" value="Transcribed_RNA"/>
</dbReference>
<proteinExistence type="predicted"/>
<dbReference type="AlphaFoldDB" id="A0A0E9U619"/>
<evidence type="ECO:0000313" key="1">
    <source>
        <dbReference type="EMBL" id="JAH60615.1"/>
    </source>
</evidence>
<protein>
    <submittedName>
        <fullName evidence="1">Uncharacterized protein</fullName>
    </submittedName>
</protein>
<accession>A0A0E9U619</accession>
<reference evidence="1" key="1">
    <citation type="submission" date="2014-11" db="EMBL/GenBank/DDBJ databases">
        <authorList>
            <person name="Amaro Gonzalez C."/>
        </authorList>
    </citation>
    <scope>NUCLEOTIDE SEQUENCE</scope>
</reference>
<name>A0A0E9U619_ANGAN</name>
<reference evidence="1" key="2">
    <citation type="journal article" date="2015" name="Fish Shellfish Immunol.">
        <title>Early steps in the European eel (Anguilla anguilla)-Vibrio vulnificus interaction in the gills: Role of the RtxA13 toxin.</title>
        <authorList>
            <person name="Callol A."/>
            <person name="Pajuelo D."/>
            <person name="Ebbesson L."/>
            <person name="Teles M."/>
            <person name="MacKenzie S."/>
            <person name="Amaro C."/>
        </authorList>
    </citation>
    <scope>NUCLEOTIDE SEQUENCE</scope>
</reference>